<feature type="region of interest" description="Disordered" evidence="2">
    <location>
        <begin position="1"/>
        <end position="35"/>
    </location>
</feature>
<evidence type="ECO:0000313" key="4">
    <source>
        <dbReference type="Proteomes" id="UP001222027"/>
    </source>
</evidence>
<dbReference type="Proteomes" id="UP001222027">
    <property type="component" value="Unassembled WGS sequence"/>
</dbReference>
<dbReference type="PANTHER" id="PTHR10668">
    <property type="entry name" value="PHYTOENE DEHYDROGENASE"/>
    <property type="match status" value="1"/>
</dbReference>
<dbReference type="PANTHER" id="PTHR10668:SF103">
    <property type="entry name" value="PYRIDINE NUCLEOTIDE-DISULFIDE OXIDOREDUCTASE DOMAIN-CONTAINING PROTEIN 2"/>
    <property type="match status" value="1"/>
</dbReference>
<evidence type="ECO:0000313" key="3">
    <source>
        <dbReference type="EMBL" id="KAJ8513949.1"/>
    </source>
</evidence>
<protein>
    <submittedName>
        <fullName evidence="3">Uncharacterized protein</fullName>
    </submittedName>
</protein>
<dbReference type="EMBL" id="JAQQAF010000001">
    <property type="protein sequence ID" value="KAJ8513949.1"/>
    <property type="molecule type" value="Genomic_DNA"/>
</dbReference>
<comment type="caution">
    <text evidence="3">The sequence shown here is derived from an EMBL/GenBank/DDBJ whole genome shotgun (WGS) entry which is preliminary data.</text>
</comment>
<comment type="similarity">
    <text evidence="1">Belongs to the carotenoid/retinoid oxidoreductase family.</text>
</comment>
<dbReference type="AlphaFoldDB" id="A0AAV8S3G2"/>
<organism evidence="3 4">
    <name type="scientific">Ensete ventricosum</name>
    <name type="common">Abyssinian banana</name>
    <name type="synonym">Musa ensete</name>
    <dbReference type="NCBI Taxonomy" id="4639"/>
    <lineage>
        <taxon>Eukaryota</taxon>
        <taxon>Viridiplantae</taxon>
        <taxon>Streptophyta</taxon>
        <taxon>Embryophyta</taxon>
        <taxon>Tracheophyta</taxon>
        <taxon>Spermatophyta</taxon>
        <taxon>Magnoliopsida</taxon>
        <taxon>Liliopsida</taxon>
        <taxon>Zingiberales</taxon>
        <taxon>Musaceae</taxon>
        <taxon>Ensete</taxon>
    </lineage>
</organism>
<evidence type="ECO:0000256" key="1">
    <source>
        <dbReference type="ARBA" id="ARBA00006046"/>
    </source>
</evidence>
<accession>A0AAV8S3G2</accession>
<reference evidence="3 4" key="1">
    <citation type="submission" date="2022-12" db="EMBL/GenBank/DDBJ databases">
        <title>Chromosome-scale assembly of the Ensete ventricosum genome.</title>
        <authorList>
            <person name="Dussert Y."/>
            <person name="Stocks J."/>
            <person name="Wendawek A."/>
            <person name="Woldeyes F."/>
            <person name="Nichols R.A."/>
            <person name="Borrell J.S."/>
        </authorList>
    </citation>
    <scope>NUCLEOTIDE SEQUENCE [LARGE SCALE GENOMIC DNA]</scope>
    <source>
        <strain evidence="4">cv. Maze</strain>
        <tissue evidence="3">Seeds</tissue>
    </source>
</reference>
<gene>
    <name evidence="3" type="ORF">OPV22_004383</name>
</gene>
<name>A0AAV8S3G2_ENSVE</name>
<proteinExistence type="inferred from homology"/>
<keyword evidence="4" id="KW-1185">Reference proteome</keyword>
<sequence length="171" mass="18824">MVSSSRSSALSLRTRGRTPSATTASPPPYSGGATCSRAEEIVPEFRFFRPEPPPPFRHPVSPSFLDLFPVVAEGNWRWRGDALPEASSEEPLALHPCLDGRYLLLSPDSDFKPSGDRYVLQEGRIGFSKMESIHIACEDAVNCMPSRRPIIEMTIPSILDRTISRPGDLVG</sequence>
<evidence type="ECO:0000256" key="2">
    <source>
        <dbReference type="SAM" id="MobiDB-lite"/>
    </source>
</evidence>
<feature type="compositionally biased region" description="Low complexity" evidence="2">
    <location>
        <begin position="1"/>
        <end position="24"/>
    </location>
</feature>